<dbReference type="Proteomes" id="UP001607302">
    <property type="component" value="Unassembled WGS sequence"/>
</dbReference>
<dbReference type="EMBL" id="JAUDFV010000154">
    <property type="protein sequence ID" value="KAL2716415.1"/>
    <property type="molecule type" value="Genomic_DNA"/>
</dbReference>
<organism evidence="1 2">
    <name type="scientific">Vespula squamosa</name>
    <name type="common">Southern yellow jacket</name>
    <name type="synonym">Wasp</name>
    <dbReference type="NCBI Taxonomy" id="30214"/>
    <lineage>
        <taxon>Eukaryota</taxon>
        <taxon>Metazoa</taxon>
        <taxon>Ecdysozoa</taxon>
        <taxon>Arthropoda</taxon>
        <taxon>Hexapoda</taxon>
        <taxon>Insecta</taxon>
        <taxon>Pterygota</taxon>
        <taxon>Neoptera</taxon>
        <taxon>Endopterygota</taxon>
        <taxon>Hymenoptera</taxon>
        <taxon>Apocrita</taxon>
        <taxon>Aculeata</taxon>
        <taxon>Vespoidea</taxon>
        <taxon>Vespidae</taxon>
        <taxon>Vespinae</taxon>
        <taxon>Vespula</taxon>
    </lineage>
</organism>
<proteinExistence type="predicted"/>
<reference evidence="1 2" key="1">
    <citation type="journal article" date="2024" name="Ann. Entomol. Soc. Am.">
        <title>Genomic analyses of the southern and eastern yellowjacket wasps (Hymenoptera: Vespidae) reveal evolutionary signatures of social life.</title>
        <authorList>
            <person name="Catto M.A."/>
            <person name="Caine P.B."/>
            <person name="Orr S.E."/>
            <person name="Hunt B.G."/>
            <person name="Goodisman M.A.D."/>
        </authorList>
    </citation>
    <scope>NUCLEOTIDE SEQUENCE [LARGE SCALE GENOMIC DNA]</scope>
    <source>
        <strain evidence="1">233</strain>
        <tissue evidence="1">Head and thorax</tissue>
    </source>
</reference>
<protein>
    <submittedName>
        <fullName evidence="1">Uncharacterized protein</fullName>
    </submittedName>
</protein>
<accession>A0ABD2A754</accession>
<comment type="caution">
    <text evidence="1">The sequence shown here is derived from an EMBL/GenBank/DDBJ whole genome shotgun (WGS) entry which is preliminary data.</text>
</comment>
<keyword evidence="2" id="KW-1185">Reference proteome</keyword>
<evidence type="ECO:0000313" key="1">
    <source>
        <dbReference type="EMBL" id="KAL2716415.1"/>
    </source>
</evidence>
<name>A0ABD2A754_VESSQ</name>
<gene>
    <name evidence="1" type="ORF">V1478_014091</name>
</gene>
<dbReference type="AlphaFoldDB" id="A0ABD2A754"/>
<evidence type="ECO:0000313" key="2">
    <source>
        <dbReference type="Proteomes" id="UP001607302"/>
    </source>
</evidence>
<sequence length="133" mass="14372">MDPALSNGVGKGTGTDVRLSGKSMRYPIRCFIDFHPNLRDACFAHVTYSLHGYVTYEVHVNEAAAGAAVAATAAADSSGSRPVFRLETLNKESSVRTKKDSSMLDQEVPKIPLVGNFQALSHQPNVLTVLRII</sequence>